<dbReference type="AlphaFoldDB" id="A0A327MDX4"/>
<evidence type="ECO:0000313" key="2">
    <source>
        <dbReference type="EMBL" id="RAI58408.1"/>
    </source>
</evidence>
<dbReference type="OrthoDB" id="8482005at2"/>
<feature type="compositionally biased region" description="Acidic residues" evidence="1">
    <location>
        <begin position="43"/>
        <end position="52"/>
    </location>
</feature>
<evidence type="ECO:0008006" key="4">
    <source>
        <dbReference type="Google" id="ProtNLM"/>
    </source>
</evidence>
<gene>
    <name evidence="2" type="ORF">DOO78_13720</name>
</gene>
<dbReference type="EMBL" id="QLIX01000009">
    <property type="protein sequence ID" value="RAI58408.1"/>
    <property type="molecule type" value="Genomic_DNA"/>
</dbReference>
<evidence type="ECO:0000256" key="1">
    <source>
        <dbReference type="SAM" id="MobiDB-lite"/>
    </source>
</evidence>
<dbReference type="RefSeq" id="WP_111470370.1">
    <property type="nucleotide sequence ID" value="NZ_QLIX01000009.1"/>
</dbReference>
<comment type="caution">
    <text evidence="2">The sequence shown here is derived from an EMBL/GenBank/DDBJ whole genome shotgun (WGS) entry which is preliminary data.</text>
</comment>
<organism evidence="2 3">
    <name type="scientific">Roseicella frigidaeris</name>
    <dbReference type="NCBI Taxonomy" id="2230885"/>
    <lineage>
        <taxon>Bacteria</taxon>
        <taxon>Pseudomonadati</taxon>
        <taxon>Pseudomonadota</taxon>
        <taxon>Alphaproteobacteria</taxon>
        <taxon>Acetobacterales</taxon>
        <taxon>Roseomonadaceae</taxon>
        <taxon>Roseicella</taxon>
    </lineage>
</organism>
<name>A0A327MDX4_9PROT</name>
<feature type="region of interest" description="Disordered" evidence="1">
    <location>
        <begin position="1"/>
        <end position="60"/>
    </location>
</feature>
<sequence length="60" mass="6921">MARRPNYGQQRAEINRGKQAKKAEKQRERDEAVARRKAGRDGEPEDEAPPELEPEHVKPD</sequence>
<reference evidence="3" key="1">
    <citation type="submission" date="2018-06" db="EMBL/GenBank/DDBJ databases">
        <authorList>
            <person name="Khan S.A."/>
        </authorList>
    </citation>
    <scope>NUCLEOTIDE SEQUENCE [LARGE SCALE GENOMIC DNA]</scope>
    <source>
        <strain evidence="3">DB-1506</strain>
    </source>
</reference>
<keyword evidence="3" id="KW-1185">Reference proteome</keyword>
<protein>
    <recommendedName>
        <fullName evidence="4">DUF4169 domain-containing protein</fullName>
    </recommendedName>
</protein>
<evidence type="ECO:0000313" key="3">
    <source>
        <dbReference type="Proteomes" id="UP000249065"/>
    </source>
</evidence>
<dbReference type="Proteomes" id="UP000249065">
    <property type="component" value="Unassembled WGS sequence"/>
</dbReference>
<accession>A0A327MDX4</accession>
<proteinExistence type="predicted"/>
<feature type="compositionally biased region" description="Basic and acidic residues" evidence="1">
    <location>
        <begin position="13"/>
        <end position="42"/>
    </location>
</feature>